<reference evidence="2 3" key="1">
    <citation type="submission" date="2019-05" db="EMBL/GenBank/DDBJ databases">
        <title>Mikania micrantha, genome provides insights into the molecular mechanism of rapid growth.</title>
        <authorList>
            <person name="Liu B."/>
        </authorList>
    </citation>
    <scope>NUCLEOTIDE SEQUENCE [LARGE SCALE GENOMIC DNA]</scope>
    <source>
        <strain evidence="2">NLD-2019</strain>
        <tissue evidence="2">Leaf</tissue>
    </source>
</reference>
<evidence type="ECO:0000256" key="1">
    <source>
        <dbReference type="SAM" id="MobiDB-lite"/>
    </source>
</evidence>
<dbReference type="AlphaFoldDB" id="A0A5N6N5U2"/>
<sequence length="458" mass="50893">MSCSRFSGDCSRPPTTSVLHPKADSINRHIGYVLSITDHRRVTTALRIISKDTSCATEVAIAREKLKEAQSRQKSYADKPRRVLEFKVGDHVFLKVSPCRGVRRFGIEGKLSPRFIDLPQRKHPTHNTQLISHLSFSFSGDETHLRQGETITKPRPDTTTHQPPPLNTLSKTRSATRPEMSCSRFSGDCSRPPTTSVLHPKADSINRHIGYVLSITDHRRVTTALRIISKDTSCATEIPFFSSEVLVLGYDTLVQTHFTRSYALLLSRSILPVSNQKTLKSRFLPSRFYQSLSTLPISHIKTTVTQQGRTVAANSDGEGNKEDTLLSRCRHRSQGGTTGVKQVKSGVRFVGKVNLLPKLQLLESEDFDMAIAILLAKEGRRKHTISMLGQGLKTWAGKNIYGSGKRIWVCKNRGKVTVTKSGARINLVICGKIGPYQATKSNHAKVNAKASAWNCLWG</sequence>
<feature type="compositionally biased region" description="Basic and acidic residues" evidence="1">
    <location>
        <begin position="149"/>
        <end position="158"/>
    </location>
</feature>
<name>A0A5N6N5U2_9ASTR</name>
<protein>
    <submittedName>
        <fullName evidence="2">Uncharacterized protein</fullName>
    </submittedName>
</protein>
<evidence type="ECO:0000313" key="2">
    <source>
        <dbReference type="EMBL" id="KAD4385649.1"/>
    </source>
</evidence>
<gene>
    <name evidence="2" type="ORF">E3N88_25818</name>
</gene>
<dbReference type="Proteomes" id="UP000326396">
    <property type="component" value="Linkage Group LG3"/>
</dbReference>
<keyword evidence="3" id="KW-1185">Reference proteome</keyword>
<feature type="compositionally biased region" description="Polar residues" evidence="1">
    <location>
        <begin position="159"/>
        <end position="175"/>
    </location>
</feature>
<feature type="region of interest" description="Disordered" evidence="1">
    <location>
        <begin position="149"/>
        <end position="200"/>
    </location>
</feature>
<organism evidence="2 3">
    <name type="scientific">Mikania micrantha</name>
    <name type="common">bitter vine</name>
    <dbReference type="NCBI Taxonomy" id="192012"/>
    <lineage>
        <taxon>Eukaryota</taxon>
        <taxon>Viridiplantae</taxon>
        <taxon>Streptophyta</taxon>
        <taxon>Embryophyta</taxon>
        <taxon>Tracheophyta</taxon>
        <taxon>Spermatophyta</taxon>
        <taxon>Magnoliopsida</taxon>
        <taxon>eudicotyledons</taxon>
        <taxon>Gunneridae</taxon>
        <taxon>Pentapetalae</taxon>
        <taxon>asterids</taxon>
        <taxon>campanulids</taxon>
        <taxon>Asterales</taxon>
        <taxon>Asteraceae</taxon>
        <taxon>Asteroideae</taxon>
        <taxon>Heliantheae alliance</taxon>
        <taxon>Eupatorieae</taxon>
        <taxon>Mikania</taxon>
    </lineage>
</organism>
<evidence type="ECO:0000313" key="3">
    <source>
        <dbReference type="Proteomes" id="UP000326396"/>
    </source>
</evidence>
<proteinExistence type="predicted"/>
<dbReference type="EMBL" id="SZYD01000013">
    <property type="protein sequence ID" value="KAD4385649.1"/>
    <property type="molecule type" value="Genomic_DNA"/>
</dbReference>
<comment type="caution">
    <text evidence="2">The sequence shown here is derived from an EMBL/GenBank/DDBJ whole genome shotgun (WGS) entry which is preliminary data.</text>
</comment>
<accession>A0A5N6N5U2</accession>